<dbReference type="EMBL" id="FWYD01000024">
    <property type="protein sequence ID" value="SMD05812.1"/>
    <property type="molecule type" value="Genomic_DNA"/>
</dbReference>
<accession>A0A1W2E8P8</accession>
<reference evidence="1 2" key="1">
    <citation type="submission" date="2017-04" db="EMBL/GenBank/DDBJ databases">
        <authorList>
            <person name="Afonso C.L."/>
            <person name="Miller P.J."/>
            <person name="Scott M.A."/>
            <person name="Spackman E."/>
            <person name="Goraichik I."/>
            <person name="Dimitrov K.M."/>
            <person name="Suarez D.L."/>
            <person name="Swayne D.E."/>
        </authorList>
    </citation>
    <scope>NUCLEOTIDE SEQUENCE [LARGE SCALE GENOMIC DNA]</scope>
    <source>
        <strain evidence="1 2">CGMCC 1.12644</strain>
    </source>
</reference>
<dbReference type="AlphaFoldDB" id="A0A1W2E8P8"/>
<organism evidence="1 2">
    <name type="scientific">Primorskyibacter flagellatus</name>
    <dbReference type="NCBI Taxonomy" id="1387277"/>
    <lineage>
        <taxon>Bacteria</taxon>
        <taxon>Pseudomonadati</taxon>
        <taxon>Pseudomonadota</taxon>
        <taxon>Alphaproteobacteria</taxon>
        <taxon>Rhodobacterales</taxon>
        <taxon>Roseobacteraceae</taxon>
        <taxon>Primorskyibacter</taxon>
    </lineage>
</organism>
<name>A0A1W2E8P8_9RHOB</name>
<dbReference type="Proteomes" id="UP000192330">
    <property type="component" value="Unassembled WGS sequence"/>
</dbReference>
<proteinExistence type="predicted"/>
<gene>
    <name evidence="1" type="ORF">SAMN06295998_12415</name>
</gene>
<protein>
    <submittedName>
        <fullName evidence="1">Uncharacterized protein</fullName>
    </submittedName>
</protein>
<sequence length="87" mass="10861">MKTVATKRRRFGYQRIGVMPERKRMIMNHEKLYRLYTKEKLDVMNLQPWPTENWSLDHTKHDGKWRRERDWIRTFRGHFRRCDPVGS</sequence>
<evidence type="ECO:0000313" key="1">
    <source>
        <dbReference type="EMBL" id="SMD05812.1"/>
    </source>
</evidence>
<evidence type="ECO:0000313" key="2">
    <source>
        <dbReference type="Proteomes" id="UP000192330"/>
    </source>
</evidence>
<keyword evidence="2" id="KW-1185">Reference proteome</keyword>
<dbReference type="STRING" id="1387277.SAMN06295998_12415"/>